<dbReference type="AlphaFoldDB" id="X1LKW7"/>
<organism evidence="1">
    <name type="scientific">marine sediment metagenome</name>
    <dbReference type="NCBI Taxonomy" id="412755"/>
    <lineage>
        <taxon>unclassified sequences</taxon>
        <taxon>metagenomes</taxon>
        <taxon>ecological metagenomes</taxon>
    </lineage>
</organism>
<accession>X1LKW7</accession>
<gene>
    <name evidence="1" type="ORF">S03H2_71833</name>
</gene>
<evidence type="ECO:0000313" key="1">
    <source>
        <dbReference type="EMBL" id="GAH94783.1"/>
    </source>
</evidence>
<comment type="caution">
    <text evidence="1">The sequence shown here is derived from an EMBL/GenBank/DDBJ whole genome shotgun (WGS) entry which is preliminary data.</text>
</comment>
<dbReference type="EMBL" id="BARU01048262">
    <property type="protein sequence ID" value="GAH94783.1"/>
    <property type="molecule type" value="Genomic_DNA"/>
</dbReference>
<name>X1LKW7_9ZZZZ</name>
<protein>
    <submittedName>
        <fullName evidence="1">Uncharacterized protein</fullName>
    </submittedName>
</protein>
<feature type="non-terminal residue" evidence="1">
    <location>
        <position position="51"/>
    </location>
</feature>
<proteinExistence type="predicted"/>
<sequence>MKEIDKVQYLNILEICEIFHQRITENEIEKYFNAGKIKGIKIDNEWHADQE</sequence>
<reference evidence="1" key="1">
    <citation type="journal article" date="2014" name="Front. Microbiol.">
        <title>High frequency of phylogenetically diverse reductive dehalogenase-homologous genes in deep subseafloor sedimentary metagenomes.</title>
        <authorList>
            <person name="Kawai M."/>
            <person name="Futagami T."/>
            <person name="Toyoda A."/>
            <person name="Takaki Y."/>
            <person name="Nishi S."/>
            <person name="Hori S."/>
            <person name="Arai W."/>
            <person name="Tsubouchi T."/>
            <person name="Morono Y."/>
            <person name="Uchiyama I."/>
            <person name="Ito T."/>
            <person name="Fujiyama A."/>
            <person name="Inagaki F."/>
            <person name="Takami H."/>
        </authorList>
    </citation>
    <scope>NUCLEOTIDE SEQUENCE</scope>
    <source>
        <strain evidence="1">Expedition CK06-06</strain>
    </source>
</reference>